<dbReference type="EMBL" id="LR797264">
    <property type="protein sequence ID" value="CAB4197285.1"/>
    <property type="molecule type" value="Genomic_DNA"/>
</dbReference>
<evidence type="ECO:0000313" key="1">
    <source>
        <dbReference type="EMBL" id="CAB4197285.1"/>
    </source>
</evidence>
<gene>
    <name evidence="1" type="ORF">UFOVP1323_18</name>
</gene>
<organism evidence="1">
    <name type="scientific">uncultured Caudovirales phage</name>
    <dbReference type="NCBI Taxonomy" id="2100421"/>
    <lineage>
        <taxon>Viruses</taxon>
        <taxon>Duplodnaviria</taxon>
        <taxon>Heunggongvirae</taxon>
        <taxon>Uroviricota</taxon>
        <taxon>Caudoviricetes</taxon>
        <taxon>Peduoviridae</taxon>
        <taxon>Maltschvirus</taxon>
        <taxon>Maltschvirus maltsch</taxon>
    </lineage>
</organism>
<protein>
    <submittedName>
        <fullName evidence="1">Uncharacterized protein</fullName>
    </submittedName>
</protein>
<sequence length="602" mass="66077">MQRRQNKLTSVTARKFNGGLNVVDSELNLSSEYAVKLDNMYRGLEGSILVRQGTKKYCDLTSISDGYQINGKYFASRNITVNSAGQVFAIDGTGAATRIWDSAIAAAARPGLVTWGPTEFVAFEEFAGSLTIHNGVDKPLIVDSSLLVDYLADPATGSNLNVPIGKIVCKYQKHLIIAAGSTLHVSDEDTSGVFVGDAGATYAGEFDLKTLVTTGSTDIIGLSPFDNWLLVHFLECTIPVQFVKTTSPDALALAPQSDVNTPFNSYGAVSSRTIQDIGNSSLMCDIVGVASISPTTFTTKLSPDRPSYLVDPLIQSNLSDLSSTTMLNSVFSQYDRLSSMYMLFIPDTVRDSQTETHGFGYRYIDKLNIKAWNTFSGWNWAWSSRSSEGLVFFGRANDNIIFVKGDEQKLPLYADFIGDQETWSDGTVFTDGTGWTPVSDVDTSGVPIKFVWELPWSDLKRRALQKTIRYLILDAQGTASFTVKMFIDNKYLDKADEGETWSDGTLFSDDTGWLYNAQDNNTALTPAVTVEYVASDYGGYGSEPYGDIYGGGRNTGFMRDLPFPTKCKLFKLRFEGETMRPLKIAGITPVFIEGSIRRNSDV</sequence>
<accession>A0A6J5RYI9</accession>
<reference evidence="1" key="1">
    <citation type="submission" date="2020-05" db="EMBL/GenBank/DDBJ databases">
        <authorList>
            <person name="Chiriac C."/>
            <person name="Salcher M."/>
            <person name="Ghai R."/>
            <person name="Kavagutti S V."/>
        </authorList>
    </citation>
    <scope>NUCLEOTIDE SEQUENCE</scope>
</reference>
<name>A0A6J5RYI9_9CAUD</name>
<proteinExistence type="predicted"/>